<dbReference type="SUPFAM" id="SSF47794">
    <property type="entry name" value="Rad51 N-terminal domain-like"/>
    <property type="match status" value="1"/>
</dbReference>
<name>A0A3N6M3Y4_9EURY</name>
<dbReference type="EMBL" id="REFY01000003">
    <property type="protein sequence ID" value="RQG89931.1"/>
    <property type="molecule type" value="Genomic_DNA"/>
</dbReference>
<dbReference type="InterPro" id="IPR010995">
    <property type="entry name" value="DNA_repair_Rad51/TF_NusA_a-hlx"/>
</dbReference>
<feature type="region of interest" description="Disordered" evidence="1">
    <location>
        <begin position="1"/>
        <end position="28"/>
    </location>
</feature>
<protein>
    <submittedName>
        <fullName evidence="2">Helix-hairpin-helix domain-containing protein</fullName>
    </submittedName>
</protein>
<dbReference type="Proteomes" id="UP000273828">
    <property type="component" value="Unassembled WGS sequence"/>
</dbReference>
<evidence type="ECO:0000256" key="1">
    <source>
        <dbReference type="SAM" id="MobiDB-lite"/>
    </source>
</evidence>
<dbReference type="AlphaFoldDB" id="A0A3N6M3Y4"/>
<sequence>MGRADLCDPAPHRSRTDDADPVDFSSEHTTGYDGGVRIYLGPVHARGTESTNRRWLEMSERRLDRVGDASTLVPTAHRTRGLFHVTVVRGKPSRPVGVRYGRSVNRVSNEHVAGESAAIDVEIDSDERDALEAANVDAVDVTARDCSYRVLLDAGVDEEIADALRRRFSLPWSFETDGDLDRRSTEVKGLGDGERAWIAASEDDGWQAFERAHSRATRGESDDVARPWPRPTPVEAVAGIGPEDADALAEAGIVSAERLATIDATQIADVLEFDVLHVRTWRYNARELIE</sequence>
<evidence type="ECO:0000313" key="2">
    <source>
        <dbReference type="EMBL" id="RQG89931.1"/>
    </source>
</evidence>
<dbReference type="Gene3D" id="1.10.150.20">
    <property type="entry name" value="5' to 3' exonuclease, C-terminal subdomain"/>
    <property type="match status" value="1"/>
</dbReference>
<comment type="caution">
    <text evidence="2">The sequence shown here is derived from an EMBL/GenBank/DDBJ whole genome shotgun (WGS) entry which is preliminary data.</text>
</comment>
<organism evidence="2 3">
    <name type="scientific">Natrarchaeobius halalkaliphilus</name>
    <dbReference type="NCBI Taxonomy" id="1679091"/>
    <lineage>
        <taxon>Archaea</taxon>
        <taxon>Methanobacteriati</taxon>
        <taxon>Methanobacteriota</taxon>
        <taxon>Stenosarchaea group</taxon>
        <taxon>Halobacteria</taxon>
        <taxon>Halobacteriales</taxon>
        <taxon>Natrialbaceae</taxon>
        <taxon>Natrarchaeobius</taxon>
    </lineage>
</organism>
<gene>
    <name evidence="2" type="ORF">EA462_07940</name>
</gene>
<accession>A0A3N6M3Y4</accession>
<evidence type="ECO:0000313" key="3">
    <source>
        <dbReference type="Proteomes" id="UP000273828"/>
    </source>
</evidence>
<keyword evidence="3" id="KW-1185">Reference proteome</keyword>
<dbReference type="GO" id="GO:0000166">
    <property type="term" value="F:nucleotide binding"/>
    <property type="evidence" value="ECO:0007669"/>
    <property type="project" value="InterPro"/>
</dbReference>
<proteinExistence type="predicted"/>
<reference evidence="2 3" key="1">
    <citation type="submission" date="2018-10" db="EMBL/GenBank/DDBJ databases">
        <title>Natrarchaeobius chitinivorans gen. nov., sp. nov., and Natrarchaeobius haloalkaliphilus sp. nov., alkaliphilic, chitin-utilizing haloarchaea from hypersaline alkaline lakes.</title>
        <authorList>
            <person name="Sorokin D.Y."/>
            <person name="Elcheninov A.G."/>
            <person name="Kostrikina N.A."/>
            <person name="Bale N.J."/>
            <person name="Sinninghe Damste J.S."/>
            <person name="Khijniak T.V."/>
            <person name="Kublanov I.V."/>
            <person name="Toshchakov S.V."/>
        </authorList>
    </citation>
    <scope>NUCLEOTIDE SEQUENCE [LARGE SCALE GENOMIC DNA]</scope>
    <source>
        <strain evidence="2 3">AArcht-Sl</strain>
    </source>
</reference>